<keyword evidence="2" id="KW-0238">DNA-binding</keyword>
<dbReference type="OrthoDB" id="9806208at2"/>
<dbReference type="PANTHER" id="PTHR46796">
    <property type="entry name" value="HTH-TYPE TRANSCRIPTIONAL ACTIVATOR RHAS-RELATED"/>
    <property type="match status" value="1"/>
</dbReference>
<dbReference type="EMBL" id="BJYF01000018">
    <property type="protein sequence ID" value="GEN60412.1"/>
    <property type="molecule type" value="Genomic_DNA"/>
</dbReference>
<protein>
    <recommendedName>
        <fullName evidence="4">HTH araC/xylS-type domain-containing protein</fullName>
    </recommendedName>
</protein>
<dbReference type="GO" id="GO:0003700">
    <property type="term" value="F:DNA-binding transcription factor activity"/>
    <property type="evidence" value="ECO:0007669"/>
    <property type="project" value="InterPro"/>
</dbReference>
<dbReference type="PROSITE" id="PS01124">
    <property type="entry name" value="HTH_ARAC_FAMILY_2"/>
    <property type="match status" value="1"/>
</dbReference>
<keyword evidence="6" id="KW-1185">Reference proteome</keyword>
<evidence type="ECO:0000256" key="3">
    <source>
        <dbReference type="ARBA" id="ARBA00023163"/>
    </source>
</evidence>
<dbReference type="PANTHER" id="PTHR46796:SF6">
    <property type="entry name" value="ARAC SUBFAMILY"/>
    <property type="match status" value="1"/>
</dbReference>
<evidence type="ECO:0000313" key="6">
    <source>
        <dbReference type="Proteomes" id="UP000321635"/>
    </source>
</evidence>
<name>A0A511XBW8_9PROT</name>
<dbReference type="InterPro" id="IPR018060">
    <property type="entry name" value="HTH_AraC"/>
</dbReference>
<sequence length="287" mass="31625">MLRSFEAVSCPQNRQNLIAADQTLAALSSSGDYAKPWHWHDCVMFMLPSQGAIELKHEGRSKGVWLSQECFAVVPSRRGHQTRAALASHRHIALYVTEDALRKVDARMGSLQEFYRRADRPILIQRSAALRALQDLAIRKDLGAYGGSALRLDIASALLVQCISDVMTGMATPDAARHDHGAALVADLKSYIVNHADRNLPLDEMGQRFGISRRHLTRLFREKSGVSIGAYQQGARLKQAKTLLTGTDLSIGEIALRVGFESGGALARTMRRTTGRSPSEIRTPKAR</sequence>
<dbReference type="Proteomes" id="UP000321635">
    <property type="component" value="Unassembled WGS sequence"/>
</dbReference>
<evidence type="ECO:0000256" key="1">
    <source>
        <dbReference type="ARBA" id="ARBA00023015"/>
    </source>
</evidence>
<organism evidence="5 6">
    <name type="scientific">Acetobacter nitrogenifigens DSM 23921 = NBRC 105050</name>
    <dbReference type="NCBI Taxonomy" id="1120919"/>
    <lineage>
        <taxon>Bacteria</taxon>
        <taxon>Pseudomonadati</taxon>
        <taxon>Pseudomonadota</taxon>
        <taxon>Alphaproteobacteria</taxon>
        <taxon>Acetobacterales</taxon>
        <taxon>Acetobacteraceae</taxon>
        <taxon>Acetobacter</taxon>
    </lineage>
</organism>
<dbReference type="AlphaFoldDB" id="A0A511XBW8"/>
<dbReference type="SMART" id="SM00342">
    <property type="entry name" value="HTH_ARAC"/>
    <property type="match status" value="1"/>
</dbReference>
<accession>A0A511XBW8</accession>
<dbReference type="RefSeq" id="WP_026398076.1">
    <property type="nucleotide sequence ID" value="NZ_BAPG01000007.1"/>
</dbReference>
<evidence type="ECO:0000256" key="2">
    <source>
        <dbReference type="ARBA" id="ARBA00023125"/>
    </source>
</evidence>
<proteinExistence type="predicted"/>
<feature type="domain" description="HTH araC/xylS-type" evidence="4">
    <location>
        <begin position="186"/>
        <end position="284"/>
    </location>
</feature>
<reference evidence="5 6" key="1">
    <citation type="submission" date="2019-07" db="EMBL/GenBank/DDBJ databases">
        <title>Whole genome shotgun sequence of Acetobacter nitrogenifigens NBRC 105050.</title>
        <authorList>
            <person name="Hosoyama A."/>
            <person name="Uohara A."/>
            <person name="Ohji S."/>
            <person name="Ichikawa N."/>
        </authorList>
    </citation>
    <scope>NUCLEOTIDE SEQUENCE [LARGE SCALE GENOMIC DNA]</scope>
    <source>
        <strain evidence="5 6">NBRC 105050</strain>
    </source>
</reference>
<dbReference type="InterPro" id="IPR009057">
    <property type="entry name" value="Homeodomain-like_sf"/>
</dbReference>
<dbReference type="InterPro" id="IPR050204">
    <property type="entry name" value="AraC_XylS_family_regulators"/>
</dbReference>
<gene>
    <name evidence="5" type="ORF">ANI02nite_22960</name>
</gene>
<evidence type="ECO:0000259" key="4">
    <source>
        <dbReference type="PROSITE" id="PS01124"/>
    </source>
</evidence>
<evidence type="ECO:0000313" key="5">
    <source>
        <dbReference type="EMBL" id="GEN60412.1"/>
    </source>
</evidence>
<dbReference type="Pfam" id="PF12833">
    <property type="entry name" value="HTH_18"/>
    <property type="match status" value="1"/>
</dbReference>
<dbReference type="STRING" id="1120919.GCA_000429165_02384"/>
<comment type="caution">
    <text evidence="5">The sequence shown here is derived from an EMBL/GenBank/DDBJ whole genome shotgun (WGS) entry which is preliminary data.</text>
</comment>
<keyword evidence="1" id="KW-0805">Transcription regulation</keyword>
<keyword evidence="3" id="KW-0804">Transcription</keyword>
<dbReference type="SUPFAM" id="SSF46689">
    <property type="entry name" value="Homeodomain-like"/>
    <property type="match status" value="2"/>
</dbReference>
<dbReference type="GO" id="GO:0043565">
    <property type="term" value="F:sequence-specific DNA binding"/>
    <property type="evidence" value="ECO:0007669"/>
    <property type="project" value="InterPro"/>
</dbReference>
<dbReference type="Gene3D" id="1.10.10.60">
    <property type="entry name" value="Homeodomain-like"/>
    <property type="match status" value="1"/>
</dbReference>